<organism evidence="1 2">
    <name type="scientific">Halteria grandinella</name>
    <dbReference type="NCBI Taxonomy" id="5974"/>
    <lineage>
        <taxon>Eukaryota</taxon>
        <taxon>Sar</taxon>
        <taxon>Alveolata</taxon>
        <taxon>Ciliophora</taxon>
        <taxon>Intramacronucleata</taxon>
        <taxon>Spirotrichea</taxon>
        <taxon>Stichotrichia</taxon>
        <taxon>Sporadotrichida</taxon>
        <taxon>Halteriidae</taxon>
        <taxon>Halteria</taxon>
    </lineage>
</organism>
<dbReference type="Proteomes" id="UP000785679">
    <property type="component" value="Unassembled WGS sequence"/>
</dbReference>
<proteinExistence type="predicted"/>
<dbReference type="AlphaFoldDB" id="A0A8J8NET7"/>
<accession>A0A8J8NET7</accession>
<evidence type="ECO:0000313" key="1">
    <source>
        <dbReference type="EMBL" id="TNV73349.1"/>
    </source>
</evidence>
<comment type="caution">
    <text evidence="1">The sequence shown here is derived from an EMBL/GenBank/DDBJ whole genome shotgun (WGS) entry which is preliminary data.</text>
</comment>
<name>A0A8J8NET7_HALGN</name>
<protein>
    <submittedName>
        <fullName evidence="1">Uncharacterized protein</fullName>
    </submittedName>
</protein>
<evidence type="ECO:0000313" key="2">
    <source>
        <dbReference type="Proteomes" id="UP000785679"/>
    </source>
</evidence>
<reference evidence="1" key="1">
    <citation type="submission" date="2019-06" db="EMBL/GenBank/DDBJ databases">
        <authorList>
            <person name="Zheng W."/>
        </authorList>
    </citation>
    <scope>NUCLEOTIDE SEQUENCE</scope>
    <source>
        <strain evidence="1">QDHG01</strain>
    </source>
</reference>
<keyword evidence="2" id="KW-1185">Reference proteome</keyword>
<sequence>MFPSGQNLQIKTKRQQICLQSLEFYQLLASVQQRVIGYKIQHSSLMSRRKRQSLTGIARLGHLEDCRSIQRKAQRTKKARVCNKMDKFLQMTCYLLKTIKIQKTEKKSQDILEYFQTNECIENEVI</sequence>
<gene>
    <name evidence="1" type="ORF">FGO68_gene3148</name>
</gene>
<dbReference type="EMBL" id="RRYP01019144">
    <property type="protein sequence ID" value="TNV73349.1"/>
    <property type="molecule type" value="Genomic_DNA"/>
</dbReference>